<evidence type="ECO:0000256" key="1">
    <source>
        <dbReference type="SAM" id="MobiDB-lite"/>
    </source>
</evidence>
<dbReference type="AlphaFoldDB" id="A0A5B7JDN7"/>
<evidence type="ECO:0000313" key="3">
    <source>
        <dbReference type="Proteomes" id="UP000324222"/>
    </source>
</evidence>
<comment type="caution">
    <text evidence="2">The sequence shown here is derived from an EMBL/GenBank/DDBJ whole genome shotgun (WGS) entry which is preliminary data.</text>
</comment>
<organism evidence="2 3">
    <name type="scientific">Portunus trituberculatus</name>
    <name type="common">Swimming crab</name>
    <name type="synonym">Neptunus trituberculatus</name>
    <dbReference type="NCBI Taxonomy" id="210409"/>
    <lineage>
        <taxon>Eukaryota</taxon>
        <taxon>Metazoa</taxon>
        <taxon>Ecdysozoa</taxon>
        <taxon>Arthropoda</taxon>
        <taxon>Crustacea</taxon>
        <taxon>Multicrustacea</taxon>
        <taxon>Malacostraca</taxon>
        <taxon>Eumalacostraca</taxon>
        <taxon>Eucarida</taxon>
        <taxon>Decapoda</taxon>
        <taxon>Pleocyemata</taxon>
        <taxon>Brachyura</taxon>
        <taxon>Eubrachyura</taxon>
        <taxon>Portunoidea</taxon>
        <taxon>Portunidae</taxon>
        <taxon>Portuninae</taxon>
        <taxon>Portunus</taxon>
    </lineage>
</organism>
<sequence>MQLVGRIDRQADTYTDTSTPVRRTRRRRRQERQCHPPRQRLDGDRECMTKGDVT</sequence>
<reference evidence="2 3" key="1">
    <citation type="submission" date="2019-05" db="EMBL/GenBank/DDBJ databases">
        <title>Another draft genome of Portunus trituberculatus and its Hox gene families provides insights of decapod evolution.</title>
        <authorList>
            <person name="Jeong J.-H."/>
            <person name="Song I."/>
            <person name="Kim S."/>
            <person name="Choi T."/>
            <person name="Kim D."/>
            <person name="Ryu S."/>
            <person name="Kim W."/>
        </authorList>
    </citation>
    <scope>NUCLEOTIDE SEQUENCE [LARGE SCALE GENOMIC DNA]</scope>
    <source>
        <tissue evidence="2">Muscle</tissue>
    </source>
</reference>
<gene>
    <name evidence="2" type="ORF">E2C01_088134</name>
</gene>
<accession>A0A5B7JDN7</accession>
<evidence type="ECO:0000313" key="2">
    <source>
        <dbReference type="EMBL" id="MPC93019.1"/>
    </source>
</evidence>
<keyword evidence="3" id="KW-1185">Reference proteome</keyword>
<dbReference type="EMBL" id="VSRR010093354">
    <property type="protein sequence ID" value="MPC93019.1"/>
    <property type="molecule type" value="Genomic_DNA"/>
</dbReference>
<proteinExistence type="predicted"/>
<feature type="compositionally biased region" description="Basic and acidic residues" evidence="1">
    <location>
        <begin position="1"/>
        <end position="11"/>
    </location>
</feature>
<name>A0A5B7JDN7_PORTR</name>
<protein>
    <submittedName>
        <fullName evidence="2">Uncharacterized protein</fullName>
    </submittedName>
</protein>
<dbReference type="Proteomes" id="UP000324222">
    <property type="component" value="Unassembled WGS sequence"/>
</dbReference>
<feature type="region of interest" description="Disordered" evidence="1">
    <location>
        <begin position="1"/>
        <end position="54"/>
    </location>
</feature>
<feature type="compositionally biased region" description="Basic and acidic residues" evidence="1">
    <location>
        <begin position="31"/>
        <end position="54"/>
    </location>
</feature>